<evidence type="ECO:0000313" key="1">
    <source>
        <dbReference type="EMBL" id="TQE05415.1"/>
    </source>
</evidence>
<comment type="caution">
    <text evidence="1">The sequence shown here is derived from an EMBL/GenBank/DDBJ whole genome shotgun (WGS) entry which is preliminary data.</text>
</comment>
<dbReference type="EMBL" id="VIEB01000123">
    <property type="protein sequence ID" value="TQE05415.1"/>
    <property type="molecule type" value="Genomic_DNA"/>
</dbReference>
<keyword evidence="2" id="KW-1185">Reference proteome</keyword>
<protein>
    <submittedName>
        <fullName evidence="1">Uncharacterized protein</fullName>
    </submittedName>
</protein>
<accession>A0A540N2Z8</accession>
<dbReference type="AlphaFoldDB" id="A0A540N2Z8"/>
<dbReference type="STRING" id="106549.A0A540N2Z8"/>
<reference evidence="1 2" key="1">
    <citation type="journal article" date="2019" name="G3 (Bethesda)">
        <title>Sequencing of a Wild Apple (Malus baccata) Genome Unravels the Differences Between Cultivated and Wild Apple Species Regarding Disease Resistance and Cold Tolerance.</title>
        <authorList>
            <person name="Chen X."/>
        </authorList>
    </citation>
    <scope>NUCLEOTIDE SEQUENCE [LARGE SCALE GENOMIC DNA]</scope>
    <source>
        <strain evidence="2">cv. Shandingzi</strain>
        <tissue evidence="1">Leaves</tissue>
    </source>
</reference>
<dbReference type="Proteomes" id="UP000315295">
    <property type="component" value="Unassembled WGS sequence"/>
</dbReference>
<name>A0A540N2Z8_MALBA</name>
<sequence length="194" mass="21574">MMSCQDYILSVLNGMLKNAQVHVSAAAATTLPQRGKNSISSLNGKALLTGEADLQSEVAMAACLPPPLCLVCVFLVLQSGITMAVPLLKEMYIPDELLKHDLDGKPSVDVPSCPVLVFVDIKDEKLGGRLYNEFCYRLNKKQVFVVLEDSDSKRPIKIEDPEGVLKEVYGILRKSEKYEFADDIHKRMRIIVTY</sequence>
<proteinExistence type="predicted"/>
<evidence type="ECO:0000313" key="2">
    <source>
        <dbReference type="Proteomes" id="UP000315295"/>
    </source>
</evidence>
<gene>
    <name evidence="1" type="ORF">C1H46_009005</name>
</gene>
<organism evidence="1 2">
    <name type="scientific">Malus baccata</name>
    <name type="common">Siberian crab apple</name>
    <name type="synonym">Pyrus baccata</name>
    <dbReference type="NCBI Taxonomy" id="106549"/>
    <lineage>
        <taxon>Eukaryota</taxon>
        <taxon>Viridiplantae</taxon>
        <taxon>Streptophyta</taxon>
        <taxon>Embryophyta</taxon>
        <taxon>Tracheophyta</taxon>
        <taxon>Spermatophyta</taxon>
        <taxon>Magnoliopsida</taxon>
        <taxon>eudicotyledons</taxon>
        <taxon>Gunneridae</taxon>
        <taxon>Pentapetalae</taxon>
        <taxon>rosids</taxon>
        <taxon>fabids</taxon>
        <taxon>Rosales</taxon>
        <taxon>Rosaceae</taxon>
        <taxon>Amygdaloideae</taxon>
        <taxon>Maleae</taxon>
        <taxon>Malus</taxon>
    </lineage>
</organism>